<dbReference type="STRING" id="1867952.MTBPR1_180007"/>
<evidence type="ECO:0000256" key="1">
    <source>
        <dbReference type="SAM" id="Phobius"/>
    </source>
</evidence>
<keyword evidence="1" id="KW-0812">Transmembrane</keyword>
<organism evidence="2 3">
    <name type="scientific">Candidatus Terasakiella magnetica</name>
    <dbReference type="NCBI Taxonomy" id="1867952"/>
    <lineage>
        <taxon>Bacteria</taxon>
        <taxon>Pseudomonadati</taxon>
        <taxon>Pseudomonadota</taxon>
        <taxon>Alphaproteobacteria</taxon>
        <taxon>Rhodospirillales</taxon>
        <taxon>Terasakiellaceae</taxon>
        <taxon>Terasakiella</taxon>
    </lineage>
</organism>
<keyword evidence="3" id="KW-1185">Reference proteome</keyword>
<dbReference type="Pfam" id="PF26391">
    <property type="entry name" value="MamI"/>
    <property type="match status" value="1"/>
</dbReference>
<dbReference type="EMBL" id="FLYE01000010">
    <property type="protein sequence ID" value="SCA56094.1"/>
    <property type="molecule type" value="Genomic_DNA"/>
</dbReference>
<dbReference type="AlphaFoldDB" id="A0A1C3RFV9"/>
<keyword evidence="1" id="KW-1133">Transmembrane helix</keyword>
<name>A0A1C3RFV9_9PROT</name>
<evidence type="ECO:0000313" key="2">
    <source>
        <dbReference type="EMBL" id="SCA56094.1"/>
    </source>
</evidence>
<protein>
    <submittedName>
        <fullName evidence="2">Magnetosome protein MamI</fullName>
    </submittedName>
</protein>
<keyword evidence="1" id="KW-0472">Membrane</keyword>
<dbReference type="OrthoDB" id="7365616at2"/>
<dbReference type="NCBIfam" id="NF040963">
    <property type="entry name" value="MamI"/>
    <property type="match status" value="1"/>
</dbReference>
<feature type="transmembrane region" description="Helical" evidence="1">
    <location>
        <begin position="5"/>
        <end position="25"/>
    </location>
</feature>
<dbReference type="RefSeq" id="WP_069186783.1">
    <property type="nucleotide sequence ID" value="NZ_FLYE01000010.1"/>
</dbReference>
<evidence type="ECO:0000313" key="3">
    <source>
        <dbReference type="Proteomes" id="UP000231658"/>
    </source>
</evidence>
<gene>
    <name evidence="2" type="primary">mamI</name>
    <name evidence="2" type="ORF">MTBPR1_180007</name>
</gene>
<feature type="transmembrane region" description="Helical" evidence="1">
    <location>
        <begin position="31"/>
        <end position="49"/>
    </location>
</feature>
<proteinExistence type="predicted"/>
<accession>A0A1C3RFV9</accession>
<dbReference type="InterPro" id="IPR058806">
    <property type="entry name" value="MamI"/>
</dbReference>
<reference evidence="2 3" key="1">
    <citation type="submission" date="2016-07" db="EMBL/GenBank/DDBJ databases">
        <authorList>
            <person name="Lefevre C.T."/>
        </authorList>
    </citation>
    <scope>NUCLEOTIDE SEQUENCE [LARGE SCALE GENOMIC DNA]</scope>
    <source>
        <strain evidence="2">PR1</strain>
    </source>
</reference>
<sequence>MPVVIFGLVAISLGLWGMAAWWWSVTELMRGLMPIILVTLGIVAVAAGLSKVRDDQSIKDEDLLDGEG</sequence>
<dbReference type="Proteomes" id="UP000231658">
    <property type="component" value="Unassembled WGS sequence"/>
</dbReference>